<feature type="non-terminal residue" evidence="1">
    <location>
        <position position="1"/>
    </location>
</feature>
<sequence>CRRSPERSGMRMMGRQNNINLAECGGDVGHLTVLSERNRRCRFVNRSHLPLQPSLPRLKLFLKTISGLPVSSRLAMRV</sequence>
<organism evidence="1 2">
    <name type="scientific">Mycena citricolor</name>
    <dbReference type="NCBI Taxonomy" id="2018698"/>
    <lineage>
        <taxon>Eukaryota</taxon>
        <taxon>Fungi</taxon>
        <taxon>Dikarya</taxon>
        <taxon>Basidiomycota</taxon>
        <taxon>Agaricomycotina</taxon>
        <taxon>Agaricomycetes</taxon>
        <taxon>Agaricomycetidae</taxon>
        <taxon>Agaricales</taxon>
        <taxon>Marasmiineae</taxon>
        <taxon>Mycenaceae</taxon>
        <taxon>Mycena</taxon>
    </lineage>
</organism>
<dbReference type="EMBL" id="CAVNYO010000040">
    <property type="protein sequence ID" value="CAK5263428.1"/>
    <property type="molecule type" value="Genomic_DNA"/>
</dbReference>
<dbReference type="AlphaFoldDB" id="A0AAD2GT06"/>
<accession>A0AAD2GT06</accession>
<keyword evidence="2" id="KW-1185">Reference proteome</keyword>
<name>A0AAD2GT06_9AGAR</name>
<gene>
    <name evidence="1" type="ORF">MYCIT1_LOCUS2886</name>
</gene>
<dbReference type="Proteomes" id="UP001295794">
    <property type="component" value="Unassembled WGS sequence"/>
</dbReference>
<feature type="non-terminal residue" evidence="1">
    <location>
        <position position="78"/>
    </location>
</feature>
<comment type="caution">
    <text evidence="1">The sequence shown here is derived from an EMBL/GenBank/DDBJ whole genome shotgun (WGS) entry which is preliminary data.</text>
</comment>
<evidence type="ECO:0000313" key="2">
    <source>
        <dbReference type="Proteomes" id="UP001295794"/>
    </source>
</evidence>
<reference evidence="1" key="1">
    <citation type="submission" date="2023-11" db="EMBL/GenBank/DDBJ databases">
        <authorList>
            <person name="De Vega J J."/>
            <person name="De Vega J J."/>
        </authorList>
    </citation>
    <scope>NUCLEOTIDE SEQUENCE</scope>
</reference>
<evidence type="ECO:0000313" key="1">
    <source>
        <dbReference type="EMBL" id="CAK5263428.1"/>
    </source>
</evidence>
<proteinExistence type="predicted"/>
<protein>
    <submittedName>
        <fullName evidence="1">Uncharacterized protein</fullName>
    </submittedName>
</protein>